<evidence type="ECO:0000313" key="2">
    <source>
        <dbReference type="EMBL" id="SHN23006.1"/>
    </source>
</evidence>
<dbReference type="SUPFAM" id="SSF52540">
    <property type="entry name" value="P-loop containing nucleoside triphosphate hydrolases"/>
    <property type="match status" value="1"/>
</dbReference>
<dbReference type="OrthoDB" id="9816071at2"/>
<accession>A0A1M7PZ67</accession>
<keyword evidence="1" id="KW-0175">Coiled coil</keyword>
<feature type="coiled-coil region" evidence="1">
    <location>
        <begin position="268"/>
        <end position="327"/>
    </location>
</feature>
<reference evidence="2 3" key="1">
    <citation type="submission" date="2016-11" db="EMBL/GenBank/DDBJ databases">
        <authorList>
            <person name="Jaros S."/>
            <person name="Januszkiewicz K."/>
            <person name="Wedrychowicz H."/>
        </authorList>
    </citation>
    <scope>NUCLEOTIDE SEQUENCE [LARGE SCALE GENOMIC DNA]</scope>
    <source>
        <strain evidence="2 3">CGMCC 1.6102</strain>
    </source>
</reference>
<evidence type="ECO:0000313" key="3">
    <source>
        <dbReference type="Proteomes" id="UP000184513"/>
    </source>
</evidence>
<gene>
    <name evidence="2" type="ORF">SAMN04488057_11247</name>
</gene>
<dbReference type="InterPro" id="IPR027417">
    <property type="entry name" value="P-loop_NTPase"/>
</dbReference>
<keyword evidence="3" id="KW-1185">Reference proteome</keyword>
<evidence type="ECO:0000256" key="1">
    <source>
        <dbReference type="SAM" id="Coils"/>
    </source>
</evidence>
<dbReference type="RefSeq" id="WP_073096110.1">
    <property type="nucleotide sequence ID" value="NZ_FRCY01000012.1"/>
</dbReference>
<dbReference type="EMBL" id="FRCY01000012">
    <property type="protein sequence ID" value="SHN23006.1"/>
    <property type="molecule type" value="Genomic_DNA"/>
</dbReference>
<protein>
    <submittedName>
        <fullName evidence="2">Uncharacterized protein</fullName>
    </submittedName>
</protein>
<proteinExistence type="predicted"/>
<name>A0A1M7PZ67_9BACT</name>
<dbReference type="Proteomes" id="UP000184513">
    <property type="component" value="Unassembled WGS sequence"/>
</dbReference>
<organism evidence="2 3">
    <name type="scientific">Cyclobacterium lianum</name>
    <dbReference type="NCBI Taxonomy" id="388280"/>
    <lineage>
        <taxon>Bacteria</taxon>
        <taxon>Pseudomonadati</taxon>
        <taxon>Bacteroidota</taxon>
        <taxon>Cytophagia</taxon>
        <taxon>Cytophagales</taxon>
        <taxon>Cyclobacteriaceae</taxon>
        <taxon>Cyclobacterium</taxon>
    </lineage>
</organism>
<sequence>MTGRLQLIEQKLIAIDPAGFQNLCDAYLMLREEGIRSFNRTGSQVGKQKTKIGTPDSFVRLDDNKLACIEYTTQAESKVSKIKADIEKCLDEEKTGVDAEKLDQIIVCFNSRLTLEEEAEIQDFAQQVVKRIDLIGIDTLAIEIQSKYLLLSREFLGISIETGQILPFDKFISEYNNKAHQLSTPLDNEFLNREKELQEQLGFLERTDLLIISGAPGIGKTKIGIKVIQEFTELNPSYFSFAIAKKGVDILDDLKIQLQVDRDYILLIDDANRQLSNLTQILGLFKEERKGKIKILITVRNYALDDIKNLTSDLEKEVMDLKKFSDEEIIQIISSDSFKILNPEYQKRIVGISDGNARLAVMASRLANKKQEEFLIGDVSDLFDSYFGTFMSDFDLFNDKNVLKVLGIISFFFSINRNDKSLLESISRHFEVGYYDFNEAVEELHKRELIEVQFNRVRISEQVMATYFFYKVFIKDQILSFDILINNFYPLMKSRFKDSIIPANNSFGYENVFKKIHQDLNNYFQQKSGDEDAALDFLDLFWFYLPEDALTYFYTKITELPEPYSSVYRTKYEINDFVFEKEKTLDFISRFFRHITSWFDTAVLLGFEYIKKKPEHLPEYIRRIKETLNFAHSDEKYGFKRQVDFIQILIDNAHSGNPHYMAAFFTLSKFFLQQSFQVSEGGRNHSISFYEYPLPLYSVTKELRTLIWEKLFECFENYPEEVYGVIKDFKPSYHELNPEVLDFDLGLLVPFISENFSPKTFKYAHCVQEMIYRFDREERITNRSYRELKEKFLTEDYLYYRKLDWDKLRDKEEFEFENWEEYGTLKSEELKNYFLFDNESEFPKLFTAIENLQTVKERDYFPAGQSINIIIEDNFRKNNELGFLLFRRILEEFPKGLQFPHRAISVIVRSSPSWCLKIWAELDRWKNESSPFWKVSFFRHLPTDFIDKFYCDCLLHLIDSIDRYIYLYVEDFSRFNLIDKGFSKTALTKISKKNDDIGLVIAFEGDVFEKNLDLFDSDYELIRKSYFQQFRINHFQIFDYKGKGIEAIFKSYPEFLMDFVHQLEEIERNGRGGKDISFGFVWKYEGVDEFISEVSDFFAENDRYLGYSYHAHSILFQDLNQESIEKAYDFVQNEIRRHSRDSKKIQVYFQTIRSCFKDKFEIAFLDFLSINSDLEMFKSIDWVGNVGVVMGDVNFGELNAKRWGNILDLVNKSDPTLSMIPIKGFLKKRIEAEYRYAEYERERKFSTPDW</sequence>
<dbReference type="AlphaFoldDB" id="A0A1M7PZ67"/>
<dbReference type="STRING" id="388280.SAMN04488057_11247"/>